<dbReference type="GO" id="GO:0008970">
    <property type="term" value="F:phospholipase A1 activity"/>
    <property type="evidence" value="ECO:0007669"/>
    <property type="project" value="TreeGrafter"/>
</dbReference>
<sequence length="160" mass="17121">MKTISVKPGDVLVSDFGVYQHWSIVTDKVCTKGTPLLISATQRNGTVQEEPWHDVTQGKKTYVTNAKFSKPISKVLSDARSQIGLWPYSVTSKNCEHFVKWATGLKVTSTQVTVGVVGAGAGIALVGLCSENPKFAKFLGWSILLGGLAVLGAKAVEKVD</sequence>
<keyword evidence="3" id="KW-0443">Lipid metabolism</keyword>
<accession>A0A1T4QYP2</accession>
<dbReference type="InterPro" id="IPR007053">
    <property type="entry name" value="LRAT_dom"/>
</dbReference>
<keyword evidence="2" id="KW-0378">Hydrolase</keyword>
<evidence type="ECO:0000256" key="1">
    <source>
        <dbReference type="ARBA" id="ARBA00022679"/>
    </source>
</evidence>
<dbReference type="RefSeq" id="WP_080174020.1">
    <property type="nucleotide sequence ID" value="NZ_AP024855.1"/>
</dbReference>
<feature type="domain" description="LRAT" evidence="4">
    <location>
        <begin position="6"/>
        <end position="102"/>
    </location>
</feature>
<evidence type="ECO:0000256" key="3">
    <source>
        <dbReference type="ARBA" id="ARBA00023098"/>
    </source>
</evidence>
<dbReference type="Proteomes" id="UP000191116">
    <property type="component" value="Unassembled WGS sequence"/>
</dbReference>
<dbReference type="Gene3D" id="3.90.1720.10">
    <property type="entry name" value="endopeptidase domain like (from Nostoc punctiforme)"/>
    <property type="match status" value="1"/>
</dbReference>
<keyword evidence="1" id="KW-0808">Transferase</keyword>
<gene>
    <name evidence="5" type="ORF">CZ814_01129</name>
</gene>
<reference evidence="5 6" key="1">
    <citation type="submission" date="2017-02" db="EMBL/GenBank/DDBJ databases">
        <authorList>
            <person name="Peterson S.W."/>
        </authorList>
    </citation>
    <scope>NUCLEOTIDE SEQUENCE [LARGE SCALE GENOMIC DNA]</scope>
    <source>
        <strain evidence="5 6">CECT 9189</strain>
    </source>
</reference>
<dbReference type="EMBL" id="FUWP01000004">
    <property type="protein sequence ID" value="SKA08707.1"/>
    <property type="molecule type" value="Genomic_DNA"/>
</dbReference>
<name>A0A1T4QYP2_9GAMM</name>
<dbReference type="PANTHER" id="PTHR13943">
    <property type="entry name" value="HRAS-LIKE SUPPRESSOR - RELATED"/>
    <property type="match status" value="1"/>
</dbReference>
<dbReference type="PANTHER" id="PTHR13943:SF77">
    <property type="entry name" value="LRAT DOMAIN-CONTAINING PROTEIN"/>
    <property type="match status" value="1"/>
</dbReference>
<dbReference type="GO" id="GO:0016410">
    <property type="term" value="F:N-acyltransferase activity"/>
    <property type="evidence" value="ECO:0007669"/>
    <property type="project" value="TreeGrafter"/>
</dbReference>
<protein>
    <submittedName>
        <fullName evidence="5">NC domain protein</fullName>
    </submittedName>
</protein>
<evidence type="ECO:0000313" key="6">
    <source>
        <dbReference type="Proteomes" id="UP000191116"/>
    </source>
</evidence>
<dbReference type="GO" id="GO:0070292">
    <property type="term" value="P:N-acylphosphatidylethanolamine metabolic process"/>
    <property type="evidence" value="ECO:0007669"/>
    <property type="project" value="TreeGrafter"/>
</dbReference>
<dbReference type="InterPro" id="IPR051496">
    <property type="entry name" value="H-rev107_PLA/AT"/>
</dbReference>
<dbReference type="GO" id="GO:0004623">
    <property type="term" value="F:phospholipase A2 activity"/>
    <property type="evidence" value="ECO:0007669"/>
    <property type="project" value="TreeGrafter"/>
</dbReference>
<dbReference type="Pfam" id="PF04970">
    <property type="entry name" value="LRAT"/>
    <property type="match status" value="1"/>
</dbReference>
<proteinExistence type="predicted"/>
<evidence type="ECO:0000313" key="5">
    <source>
        <dbReference type="EMBL" id="SKA08707.1"/>
    </source>
</evidence>
<organism evidence="5 6">
    <name type="scientific">Photobacterium toruni</name>
    <dbReference type="NCBI Taxonomy" id="1935446"/>
    <lineage>
        <taxon>Bacteria</taxon>
        <taxon>Pseudomonadati</taxon>
        <taxon>Pseudomonadota</taxon>
        <taxon>Gammaproteobacteria</taxon>
        <taxon>Vibrionales</taxon>
        <taxon>Vibrionaceae</taxon>
        <taxon>Photobacterium</taxon>
    </lineage>
</organism>
<evidence type="ECO:0000256" key="2">
    <source>
        <dbReference type="ARBA" id="ARBA00022801"/>
    </source>
</evidence>
<dbReference type="GO" id="GO:0005737">
    <property type="term" value="C:cytoplasm"/>
    <property type="evidence" value="ECO:0007669"/>
    <property type="project" value="TreeGrafter"/>
</dbReference>
<evidence type="ECO:0000259" key="4">
    <source>
        <dbReference type="Pfam" id="PF04970"/>
    </source>
</evidence>
<dbReference type="OrthoDB" id="6121202at2"/>
<dbReference type="AlphaFoldDB" id="A0A1T4QYP2"/>